<reference evidence="5" key="1">
    <citation type="submission" date="2015-02" db="EMBL/GenBank/DDBJ databases">
        <title>Genome sequencing for Strongylocentrotus purpuratus.</title>
        <authorList>
            <person name="Murali S."/>
            <person name="Liu Y."/>
            <person name="Vee V."/>
            <person name="English A."/>
            <person name="Wang M."/>
            <person name="Skinner E."/>
            <person name="Han Y."/>
            <person name="Muzny D.M."/>
            <person name="Worley K.C."/>
            <person name="Gibbs R.A."/>
        </authorList>
    </citation>
    <scope>NUCLEOTIDE SEQUENCE</scope>
</reference>
<evidence type="ECO:0000256" key="2">
    <source>
        <dbReference type="SAM" id="MobiDB-lite"/>
    </source>
</evidence>
<dbReference type="InParanoid" id="A0A7M7PEQ2"/>
<dbReference type="Pfam" id="PF12624">
    <property type="entry name" value="VPS13_N"/>
    <property type="match status" value="1"/>
</dbReference>
<keyword evidence="5" id="KW-1185">Reference proteome</keyword>
<feature type="compositionally biased region" description="Basic and acidic residues" evidence="2">
    <location>
        <begin position="120"/>
        <end position="131"/>
    </location>
</feature>
<dbReference type="GeneID" id="105446225"/>
<dbReference type="KEGG" id="spu:105446225"/>
<accession>A0A7M7PEQ2</accession>
<evidence type="ECO:0000313" key="4">
    <source>
        <dbReference type="EnsemblMetazoa" id="XP_030850034"/>
    </source>
</evidence>
<dbReference type="InterPro" id="IPR026847">
    <property type="entry name" value="VPS13"/>
</dbReference>
<dbReference type="PANTHER" id="PTHR16166:SF146">
    <property type="entry name" value="VACUOLAR PROTEIN SORTING-ASSOCIATED PROTEIN 13A-LIKE ISOFORM X1"/>
    <property type="match status" value="1"/>
</dbReference>
<dbReference type="InterPro" id="IPR026854">
    <property type="entry name" value="VPS13_N"/>
</dbReference>
<dbReference type="OrthoDB" id="428159at2759"/>
<organism evidence="4 5">
    <name type="scientific">Strongylocentrotus purpuratus</name>
    <name type="common">Purple sea urchin</name>
    <dbReference type="NCBI Taxonomy" id="7668"/>
    <lineage>
        <taxon>Eukaryota</taxon>
        <taxon>Metazoa</taxon>
        <taxon>Echinodermata</taxon>
        <taxon>Eleutherozoa</taxon>
        <taxon>Echinozoa</taxon>
        <taxon>Echinoidea</taxon>
        <taxon>Euechinoidea</taxon>
        <taxon>Echinacea</taxon>
        <taxon>Camarodonta</taxon>
        <taxon>Echinidea</taxon>
        <taxon>Strongylocentrotidae</taxon>
        <taxon>Strongylocentrotus</taxon>
    </lineage>
</organism>
<reference evidence="4" key="2">
    <citation type="submission" date="2021-01" db="UniProtKB">
        <authorList>
            <consortium name="EnsemblMetazoa"/>
        </authorList>
    </citation>
    <scope>IDENTIFICATION</scope>
</reference>
<evidence type="ECO:0000259" key="3">
    <source>
        <dbReference type="Pfam" id="PF12624"/>
    </source>
</evidence>
<evidence type="ECO:0000313" key="5">
    <source>
        <dbReference type="Proteomes" id="UP000007110"/>
    </source>
</evidence>
<sequence length="1369" mass="152310">MVLESLLSSVLNKYLSKYIRNLDSHNLELGIFDSSLELTDLEIKPEALAQLNLPIEVVAGHIGRIYIDFSWTGLFSEPVVVNVEDLLVLVSPVADRPYDEEKARNAENASKQQKLSAIEVSKKATSDTSSKSHDLSFTEKLTAAIINNIQVNVSNVHIRYEDNSTYPGKPFAFGVALHRVSAQTTDEEWEPTQLDATATIMRKLLEAIGFSAYWNTSVEHPVSGYVRSGQWKEILKSSILSHQVKGQPFDFVVEPVTTTARLTFDKSDPPTDYTNPQIILDILTSALTISLTRPQYICIIDLAQSMQLLAVNERYRKYRPGVHVQGNTKKWWHYAYKAILEEHIRPWSAPRIEAHLEVYNTYWQKYKQKLVLQEAKQSTEALDRKIKGLEDRLDLTNIIAGRERAKTEFIKEKPERDRARRKKKAEDTNWFMRLIGYGDEEEEEEEDDDEDLWSQLTDEEKAKVYAGIGYSESREGSSVDASPIPVQYVRTKVSFLLDRCTVALKNRNGTILRGLLQNVQAGVQLRPVNNAVHVMLSTDAMRVEGALPNRELVPLISSEKLHPDTSMTSQVFSVDFETSPLTVPADMALAITSEPVDIVYNQYAVSELIGFLKVDSLDLSGLKSAAYAGVQELAKASQNNLLYAIQHHKTIQVDFDVKSPNIIIPEHGSLDLGGYLLILDLGSLRVNSELQKDTTALEDATPTEIEARLYDKFVIRITDIQVLLVEQGADWREALQARESRHHILPGLSLQVNTFISAKPDYKQLPQHKIEAVLPSLKLAISDSKIQALVKFAKNVPLPDVQASSNDIPYRTPMPSIDPKAVKSEISAAALRRTKRLMLWSRKARIAGTTLQTRKITNVDDIDHTPVQPPTPPVAPLKGDVYYTASDHSDEDIQHWAASSQVPKFHDNDSATNQTHTLLRFVIREVVVSISKPSTSILPLPATSGDRSTSPAPPSPTETGESEYLSLRIDSVCVDVALSTYGQALHMGLRGIQVIDKFHIGPDGTYLHLLSSAATSELFSVLYRKVDAKCPDFSGYYGSTEQAVVINFSALNILFHRTAVLFLKKSITEMITSLSSISLTEKVAGTSPAPDPEPIPPSTQTQQETDPPAKPQAPKAPVRGVIRFYGEATMEYLCITLTDVHESLANVYIRGLQFSLIDKDTRMTVKARLKDFSFEDAVVNTVYPKIICLQDQTAIDVRFVQFKQPTRQPIPTIIPPDPGASTGPTHVQLDYSLKVRLGSIQVVLLGPYIKELLSFFEPFLNQGAIDTAKEASSIAVKTVDDRRDKIEQVDDIQQTGVKVGLDIKIRSPIILVPEKPSSAHALVANLGNLSIISSFDTEGGIESPDGRAKVTAPLMMYITTRLTSVQISR</sequence>
<dbReference type="EnsemblMetazoa" id="XM_030994174">
    <property type="protein sequence ID" value="XP_030850034"/>
    <property type="gene ID" value="LOC105446225"/>
</dbReference>
<dbReference type="PANTHER" id="PTHR16166">
    <property type="entry name" value="VACUOLAR PROTEIN SORTING-ASSOCIATED PROTEIN VPS13"/>
    <property type="match status" value="1"/>
</dbReference>
<feature type="domain" description="Chorein N-terminal" evidence="3">
    <location>
        <begin position="2"/>
        <end position="1077"/>
    </location>
</feature>
<keyword evidence="1" id="KW-0813">Transport</keyword>
<proteinExistence type="predicted"/>
<dbReference type="Proteomes" id="UP000007110">
    <property type="component" value="Unassembled WGS sequence"/>
</dbReference>
<feature type="region of interest" description="Disordered" evidence="2">
    <location>
        <begin position="938"/>
        <end position="961"/>
    </location>
</feature>
<feature type="region of interest" description="Disordered" evidence="2">
    <location>
        <begin position="100"/>
        <end position="131"/>
    </location>
</feature>
<evidence type="ECO:0000256" key="1">
    <source>
        <dbReference type="ARBA" id="ARBA00022448"/>
    </source>
</evidence>
<dbReference type="OMA" id="KKPRESW"/>
<dbReference type="RefSeq" id="XP_030850034.1">
    <property type="nucleotide sequence ID" value="XM_030994174.1"/>
</dbReference>
<feature type="region of interest" description="Disordered" evidence="2">
    <location>
        <begin position="1083"/>
        <end position="1115"/>
    </location>
</feature>
<name>A0A7M7PEQ2_STRPU</name>
<protein>
    <recommendedName>
        <fullName evidence="3">Chorein N-terminal domain-containing protein</fullName>
    </recommendedName>
</protein>